<dbReference type="OrthoDB" id="1072981at2"/>
<gene>
    <name evidence="2" type="ORF">HMPREF9302_07060</name>
</gene>
<dbReference type="Proteomes" id="UP000029614">
    <property type="component" value="Unassembled WGS sequence"/>
</dbReference>
<keyword evidence="1" id="KW-1133">Transmembrane helix</keyword>
<reference evidence="2 3" key="1">
    <citation type="submission" date="2014-07" db="EMBL/GenBank/DDBJ databases">
        <authorList>
            <person name="McCorrison J."/>
            <person name="Sanka R."/>
            <person name="Torralba M."/>
            <person name="Gillis M."/>
            <person name="Haft D.H."/>
            <person name="Methe B."/>
            <person name="Sutton G."/>
            <person name="Nelson K.E."/>
        </authorList>
    </citation>
    <scope>NUCLEOTIDE SEQUENCE [LARGE SCALE GENOMIC DNA]</scope>
    <source>
        <strain evidence="2 3">DNF00058</strain>
    </source>
</reference>
<keyword evidence="3" id="KW-1185">Reference proteome</keyword>
<sequence>METNNESKKMQLLISSTLRIGVITASTIALIGGIYYLICHGADTIPNYHKFHGEATNLTTLKGIFAGVYQKQAENCIQLGVIILLLTPISRIILSLFDFAIQRDWLYVVITAIVLAVIISNSISGL</sequence>
<dbReference type="RefSeq" id="WP_008447234.1">
    <property type="nucleotide sequence ID" value="NZ_JRNU01000035.1"/>
</dbReference>
<feature type="transmembrane region" description="Helical" evidence="1">
    <location>
        <begin position="77"/>
        <end position="97"/>
    </location>
</feature>
<proteinExistence type="predicted"/>
<dbReference type="EMBL" id="JRNU01000035">
    <property type="protein sequence ID" value="KGF51521.1"/>
    <property type="molecule type" value="Genomic_DNA"/>
</dbReference>
<dbReference type="Pfam" id="PF07843">
    <property type="entry name" value="DUF1634"/>
    <property type="match status" value="1"/>
</dbReference>
<feature type="transmembrane region" description="Helical" evidence="1">
    <location>
        <begin position="104"/>
        <end position="123"/>
    </location>
</feature>
<evidence type="ECO:0000313" key="2">
    <source>
        <dbReference type="EMBL" id="KGF51521.1"/>
    </source>
</evidence>
<name>A0A096AXS3_9BACT</name>
<protein>
    <submittedName>
        <fullName evidence="2">Membrane protein</fullName>
    </submittedName>
</protein>
<dbReference type="InterPro" id="IPR012861">
    <property type="entry name" value="DUF1634"/>
</dbReference>
<evidence type="ECO:0000256" key="1">
    <source>
        <dbReference type="SAM" id="Phobius"/>
    </source>
</evidence>
<evidence type="ECO:0000313" key="3">
    <source>
        <dbReference type="Proteomes" id="UP000029614"/>
    </source>
</evidence>
<dbReference type="AlphaFoldDB" id="A0A096AXS3"/>
<keyword evidence="1" id="KW-0812">Transmembrane</keyword>
<accession>A0A096AXS3</accession>
<organism evidence="2 3">
    <name type="scientific">Prevotella amnii DNF00058</name>
    <dbReference type="NCBI Taxonomy" id="1401066"/>
    <lineage>
        <taxon>Bacteria</taxon>
        <taxon>Pseudomonadati</taxon>
        <taxon>Bacteroidota</taxon>
        <taxon>Bacteroidia</taxon>
        <taxon>Bacteroidales</taxon>
        <taxon>Prevotellaceae</taxon>
        <taxon>Prevotella</taxon>
    </lineage>
</organism>
<keyword evidence="1" id="KW-0472">Membrane</keyword>
<feature type="transmembrane region" description="Helical" evidence="1">
    <location>
        <begin position="12"/>
        <end position="38"/>
    </location>
</feature>
<comment type="caution">
    <text evidence="2">The sequence shown here is derived from an EMBL/GenBank/DDBJ whole genome shotgun (WGS) entry which is preliminary data.</text>
</comment>